<organism evidence="1 2">
    <name type="scientific">Richelia sinica FACHB-800</name>
    <dbReference type="NCBI Taxonomy" id="1357546"/>
    <lineage>
        <taxon>Bacteria</taxon>
        <taxon>Bacillati</taxon>
        <taxon>Cyanobacteriota</taxon>
        <taxon>Cyanophyceae</taxon>
        <taxon>Nostocales</taxon>
        <taxon>Nostocaceae</taxon>
        <taxon>Richelia</taxon>
    </lineage>
</organism>
<accession>A0A975TCR4</accession>
<dbReference type="EMBL" id="CP021056">
    <property type="protein sequence ID" value="QXE26199.1"/>
    <property type="molecule type" value="Genomic_DNA"/>
</dbReference>
<evidence type="ECO:0000313" key="2">
    <source>
        <dbReference type="Proteomes" id="UP000683511"/>
    </source>
</evidence>
<reference evidence="1" key="1">
    <citation type="submission" date="2017-04" db="EMBL/GenBank/DDBJ databases">
        <title>Genome deletions in a multicellular cyanobacterial endosymbiont for morphological adaptation in marine diatoms.</title>
        <authorList>
            <person name="Wang Y."/>
            <person name="Gao H."/>
            <person name="Li R."/>
            <person name="Xu X."/>
        </authorList>
    </citation>
    <scope>NUCLEOTIDE SEQUENCE</scope>
    <source>
        <strain evidence="1">FACHB 800</strain>
    </source>
</reference>
<sequence length="34" mass="3892">MSPISLKKYPKGQYPNFTLVTKIAGKPLHNRHEP</sequence>
<name>A0A975TCR4_9NOST</name>
<gene>
    <name evidence="1" type="ORF">B6N60_04930</name>
</gene>
<keyword evidence="2" id="KW-1185">Reference proteome</keyword>
<dbReference type="AlphaFoldDB" id="A0A975TCR4"/>
<evidence type="ECO:0000313" key="1">
    <source>
        <dbReference type="EMBL" id="QXE26199.1"/>
    </source>
</evidence>
<dbReference type="KEGG" id="rsin:B6N60_04930"/>
<protein>
    <submittedName>
        <fullName evidence="1">Uncharacterized protein</fullName>
    </submittedName>
</protein>
<proteinExistence type="predicted"/>
<dbReference type="Proteomes" id="UP000683511">
    <property type="component" value="Chromosome"/>
</dbReference>